<organism evidence="3">
    <name type="scientific">marine metagenome</name>
    <dbReference type="NCBI Taxonomy" id="408172"/>
    <lineage>
        <taxon>unclassified sequences</taxon>
        <taxon>metagenomes</taxon>
        <taxon>ecological metagenomes</taxon>
    </lineage>
</organism>
<dbReference type="InterPro" id="IPR001647">
    <property type="entry name" value="HTH_TetR"/>
</dbReference>
<keyword evidence="1" id="KW-0238">DNA-binding</keyword>
<dbReference type="Pfam" id="PF00440">
    <property type="entry name" value="TetR_N"/>
    <property type="match status" value="1"/>
</dbReference>
<gene>
    <name evidence="3" type="ORF">METZ01_LOCUS277576</name>
</gene>
<evidence type="ECO:0000259" key="2">
    <source>
        <dbReference type="PROSITE" id="PS50977"/>
    </source>
</evidence>
<dbReference type="EMBL" id="UINC01081148">
    <property type="protein sequence ID" value="SVC24722.1"/>
    <property type="molecule type" value="Genomic_DNA"/>
</dbReference>
<dbReference type="InterPro" id="IPR009057">
    <property type="entry name" value="Homeodomain-like_sf"/>
</dbReference>
<sequence>MLEQGPGQKITTAKLARQVGVSEAALYRHFPSKAKMLEALIEFVEESIFSRISIILDEPQSTADRCNQLLLLVL</sequence>
<evidence type="ECO:0000313" key="3">
    <source>
        <dbReference type="EMBL" id="SVC24722.1"/>
    </source>
</evidence>
<reference evidence="3" key="1">
    <citation type="submission" date="2018-05" db="EMBL/GenBank/DDBJ databases">
        <authorList>
            <person name="Lanie J.A."/>
            <person name="Ng W.-L."/>
            <person name="Kazmierczak K.M."/>
            <person name="Andrzejewski T.M."/>
            <person name="Davidsen T.M."/>
            <person name="Wayne K.J."/>
            <person name="Tettelin H."/>
            <person name="Glass J.I."/>
            <person name="Rusch D."/>
            <person name="Podicherti R."/>
            <person name="Tsui H.-C.T."/>
            <person name="Winkler M.E."/>
        </authorList>
    </citation>
    <scope>NUCLEOTIDE SEQUENCE</scope>
</reference>
<dbReference type="AlphaFoldDB" id="A0A382KN87"/>
<evidence type="ECO:0000256" key="1">
    <source>
        <dbReference type="ARBA" id="ARBA00023125"/>
    </source>
</evidence>
<dbReference type="GO" id="GO:0003677">
    <property type="term" value="F:DNA binding"/>
    <property type="evidence" value="ECO:0007669"/>
    <property type="project" value="UniProtKB-KW"/>
</dbReference>
<name>A0A382KN87_9ZZZZ</name>
<dbReference type="PROSITE" id="PS50977">
    <property type="entry name" value="HTH_TETR_2"/>
    <property type="match status" value="1"/>
</dbReference>
<dbReference type="SUPFAM" id="SSF46689">
    <property type="entry name" value="Homeodomain-like"/>
    <property type="match status" value="1"/>
</dbReference>
<feature type="domain" description="HTH tetR-type" evidence="2">
    <location>
        <begin position="1"/>
        <end position="48"/>
    </location>
</feature>
<feature type="non-terminal residue" evidence="3">
    <location>
        <position position="74"/>
    </location>
</feature>
<accession>A0A382KN87</accession>
<proteinExistence type="predicted"/>
<dbReference type="Gene3D" id="1.10.357.10">
    <property type="entry name" value="Tetracycline Repressor, domain 2"/>
    <property type="match status" value="1"/>
</dbReference>
<protein>
    <recommendedName>
        <fullName evidence="2">HTH tetR-type domain-containing protein</fullName>
    </recommendedName>
</protein>